<dbReference type="EMBL" id="CAUYUJ010018990">
    <property type="protein sequence ID" value="CAK0887811.1"/>
    <property type="molecule type" value="Genomic_DNA"/>
</dbReference>
<proteinExistence type="predicted"/>
<protein>
    <submittedName>
        <fullName evidence="1">Uncharacterized protein</fullName>
    </submittedName>
</protein>
<evidence type="ECO:0000313" key="2">
    <source>
        <dbReference type="Proteomes" id="UP001189429"/>
    </source>
</evidence>
<name>A0ABN9WRU0_9DINO</name>
<reference evidence="1" key="1">
    <citation type="submission" date="2023-10" db="EMBL/GenBank/DDBJ databases">
        <authorList>
            <person name="Chen Y."/>
            <person name="Shah S."/>
            <person name="Dougan E. K."/>
            <person name="Thang M."/>
            <person name="Chan C."/>
        </authorList>
    </citation>
    <scope>NUCLEOTIDE SEQUENCE [LARGE SCALE GENOMIC DNA]</scope>
</reference>
<sequence>MGRSGRGGEVTVRHGMATASVANVEEVATFMRLLLSASGEQVGLYKAADERAPAWAVRPSSWWERRRSSSRSSASPLWLPAWRRRARRARANPPVWSAARAPWTPLRGFCGTLGELRACWRRLASGSRCVATLALVRKDIALEGHPNDTSGYGTEDEAEVDKLQAQEPQPFIAQGGTSVKYESEELHQIKVEAKYGPENYCCTLRDSMQEENVQDRHWVSSCFIGESEDL</sequence>
<dbReference type="Proteomes" id="UP001189429">
    <property type="component" value="Unassembled WGS sequence"/>
</dbReference>
<evidence type="ECO:0000313" key="1">
    <source>
        <dbReference type="EMBL" id="CAK0887811.1"/>
    </source>
</evidence>
<organism evidence="1 2">
    <name type="scientific">Prorocentrum cordatum</name>
    <dbReference type="NCBI Taxonomy" id="2364126"/>
    <lineage>
        <taxon>Eukaryota</taxon>
        <taxon>Sar</taxon>
        <taxon>Alveolata</taxon>
        <taxon>Dinophyceae</taxon>
        <taxon>Prorocentrales</taxon>
        <taxon>Prorocentraceae</taxon>
        <taxon>Prorocentrum</taxon>
    </lineage>
</organism>
<keyword evidence="2" id="KW-1185">Reference proteome</keyword>
<comment type="caution">
    <text evidence="1">The sequence shown here is derived from an EMBL/GenBank/DDBJ whole genome shotgun (WGS) entry which is preliminary data.</text>
</comment>
<gene>
    <name evidence="1" type="ORF">PCOR1329_LOCUS68771</name>
</gene>
<accession>A0ABN9WRU0</accession>